<accession>C6I168</accession>
<proteinExistence type="predicted"/>
<keyword evidence="2" id="KW-1185">Reference proteome</keyword>
<reference evidence="1 2" key="1">
    <citation type="journal article" date="2009" name="Appl. Environ. Microbiol.">
        <title>Community genomic and proteomic analyses of chemoautotrophic iron-oxidizing "Leptospirillum rubarum" (Group II) and "Leptospirillum ferrodiazotrophum" (Group III) bacteria in acid mine drainage biofilms.</title>
        <authorList>
            <person name="Goltsman D.S."/>
            <person name="Denef V.J."/>
            <person name="Singer S.W."/>
            <person name="VerBerkmoes N.C."/>
            <person name="Lefsrud M."/>
            <person name="Mueller R.S."/>
            <person name="Dick G.J."/>
            <person name="Sun C.L."/>
            <person name="Wheeler K.E."/>
            <person name="Zemla A."/>
            <person name="Baker B.J."/>
            <person name="Hauser L."/>
            <person name="Land M."/>
            <person name="Shah M.B."/>
            <person name="Thelen M.P."/>
            <person name="Hettich R.L."/>
            <person name="Banfield J.F."/>
        </authorList>
    </citation>
    <scope>NUCLEOTIDE SEQUENCE [LARGE SCALE GENOMIC DNA]</scope>
</reference>
<protein>
    <submittedName>
        <fullName evidence="1">Uncharacterized protein</fullName>
    </submittedName>
</protein>
<dbReference type="AlphaFoldDB" id="C6I168"/>
<dbReference type="Proteomes" id="UP000009374">
    <property type="component" value="Unassembled WGS sequence"/>
</dbReference>
<organism evidence="1 2">
    <name type="scientific">Leptospirillum ferrodiazotrophum</name>
    <dbReference type="NCBI Taxonomy" id="412449"/>
    <lineage>
        <taxon>Bacteria</taxon>
        <taxon>Pseudomonadati</taxon>
        <taxon>Nitrospirota</taxon>
        <taxon>Nitrospiria</taxon>
        <taxon>Nitrospirales</taxon>
        <taxon>Nitrospiraceae</taxon>
        <taxon>Leptospirillum</taxon>
    </lineage>
</organism>
<evidence type="ECO:0000313" key="1">
    <source>
        <dbReference type="EMBL" id="EES51400.1"/>
    </source>
</evidence>
<gene>
    <name evidence="1" type="ORF">UBAL3_96780008</name>
</gene>
<sequence>MNTILTEILKNKHVEEKFRIKTAPSQNWKKLMVSNTVLKQGNIGKIVVWSSHLSGKGQAEHVWRQNMNLYLFGQKYIVDEKPPGSKLQQKRFLLRLEHAAEKQFPSLHRSELLVTERGKDLWKFTFYQDIDIVIHFDSIKMKAQKPCRPQTDTFVDWPIAAVETFVRHISGKNNGNQKMDSEKVYALLLILTNLKWEKNKDGVPILPPKALDVVSEAYMKHQIPQQPFNDYDKIFSGIKLKDLASYCLATGTFPQDMDLLRKNDFERE</sequence>
<evidence type="ECO:0000313" key="2">
    <source>
        <dbReference type="Proteomes" id="UP000009374"/>
    </source>
</evidence>
<name>C6I168_9BACT</name>
<dbReference type="EMBL" id="GG693892">
    <property type="protein sequence ID" value="EES51400.1"/>
    <property type="molecule type" value="Genomic_DNA"/>
</dbReference>